<organism evidence="7 8">
    <name type="scientific">Pusillimonas noertemannii</name>
    <dbReference type="NCBI Taxonomy" id="305977"/>
    <lineage>
        <taxon>Bacteria</taxon>
        <taxon>Pseudomonadati</taxon>
        <taxon>Pseudomonadota</taxon>
        <taxon>Betaproteobacteria</taxon>
        <taxon>Burkholderiales</taxon>
        <taxon>Alcaligenaceae</taxon>
        <taxon>Pusillimonas</taxon>
    </lineage>
</organism>
<evidence type="ECO:0000256" key="3">
    <source>
        <dbReference type="ARBA" id="ARBA00023163"/>
    </source>
</evidence>
<sequence>MTLSNAPAAGVPAARAPAKRAPRRSQEDRSRDAKERLLSATIDVLMRRGYNGLTTKEVASTAGLSNGALMHHYANKAELVVAATSAVYDECIVRGQRIARTAEAVKKPIEGFISDSLSVYFDWPYLAAMEVIMVARTDEELMNRIKPVMEYYRQTTNALWLEVFKKAGYTPKQARTILNLTLNMTRGMAVNRIWQHDDAYYQTLLKEWVKIIDEQFPLKGAGTKAGRAKD</sequence>
<dbReference type="InterPro" id="IPR009057">
    <property type="entry name" value="Homeodomain-like_sf"/>
</dbReference>
<dbReference type="EMBL" id="QEKO01000001">
    <property type="protein sequence ID" value="PVY67946.1"/>
    <property type="molecule type" value="Genomic_DNA"/>
</dbReference>
<evidence type="ECO:0000259" key="6">
    <source>
        <dbReference type="PROSITE" id="PS50977"/>
    </source>
</evidence>
<dbReference type="PROSITE" id="PS50977">
    <property type="entry name" value="HTH_TETR_2"/>
    <property type="match status" value="1"/>
</dbReference>
<feature type="region of interest" description="Disordered" evidence="5">
    <location>
        <begin position="1"/>
        <end position="33"/>
    </location>
</feature>
<dbReference type="Gene3D" id="1.10.357.10">
    <property type="entry name" value="Tetracycline Repressor, domain 2"/>
    <property type="match status" value="1"/>
</dbReference>
<proteinExistence type="predicted"/>
<dbReference type="Pfam" id="PF00440">
    <property type="entry name" value="TetR_N"/>
    <property type="match status" value="1"/>
</dbReference>
<evidence type="ECO:0000256" key="1">
    <source>
        <dbReference type="ARBA" id="ARBA00023015"/>
    </source>
</evidence>
<dbReference type="GO" id="GO:0000976">
    <property type="term" value="F:transcription cis-regulatory region binding"/>
    <property type="evidence" value="ECO:0007669"/>
    <property type="project" value="TreeGrafter"/>
</dbReference>
<dbReference type="SUPFAM" id="SSF46689">
    <property type="entry name" value="Homeodomain-like"/>
    <property type="match status" value="1"/>
</dbReference>
<dbReference type="OrthoDB" id="5293507at2"/>
<evidence type="ECO:0000256" key="4">
    <source>
        <dbReference type="PROSITE-ProRule" id="PRU00335"/>
    </source>
</evidence>
<gene>
    <name evidence="7" type="ORF">C7440_0332</name>
</gene>
<dbReference type="RefSeq" id="WP_116517237.1">
    <property type="nucleotide sequence ID" value="NZ_JACCEX010000001.1"/>
</dbReference>
<evidence type="ECO:0000313" key="7">
    <source>
        <dbReference type="EMBL" id="PVY67946.1"/>
    </source>
</evidence>
<evidence type="ECO:0000256" key="2">
    <source>
        <dbReference type="ARBA" id="ARBA00023125"/>
    </source>
</evidence>
<dbReference type="Proteomes" id="UP000246145">
    <property type="component" value="Unassembled WGS sequence"/>
</dbReference>
<dbReference type="AlphaFoldDB" id="A0A2U1CPX9"/>
<keyword evidence="1" id="KW-0805">Transcription regulation</keyword>
<keyword evidence="3" id="KW-0804">Transcription</keyword>
<dbReference type="PANTHER" id="PTHR30055">
    <property type="entry name" value="HTH-TYPE TRANSCRIPTIONAL REGULATOR RUTR"/>
    <property type="match status" value="1"/>
</dbReference>
<evidence type="ECO:0000313" key="8">
    <source>
        <dbReference type="Proteomes" id="UP000246145"/>
    </source>
</evidence>
<dbReference type="GO" id="GO:0003700">
    <property type="term" value="F:DNA-binding transcription factor activity"/>
    <property type="evidence" value="ECO:0007669"/>
    <property type="project" value="TreeGrafter"/>
</dbReference>
<keyword evidence="2 4" id="KW-0238">DNA-binding</keyword>
<reference evidence="7 8" key="1">
    <citation type="submission" date="2018-04" db="EMBL/GenBank/DDBJ databases">
        <title>Genomic Encyclopedia of Type Strains, Phase IV (KMG-IV): sequencing the most valuable type-strain genomes for metagenomic binning, comparative biology and taxonomic classification.</title>
        <authorList>
            <person name="Goeker M."/>
        </authorList>
    </citation>
    <scope>NUCLEOTIDE SEQUENCE [LARGE SCALE GENOMIC DNA]</scope>
    <source>
        <strain evidence="7 8">DSM 10065</strain>
    </source>
</reference>
<name>A0A2U1CPX9_9BURK</name>
<dbReference type="InterPro" id="IPR001647">
    <property type="entry name" value="HTH_TetR"/>
</dbReference>
<keyword evidence="8" id="KW-1185">Reference proteome</keyword>
<dbReference type="PANTHER" id="PTHR30055:SF234">
    <property type="entry name" value="HTH-TYPE TRANSCRIPTIONAL REGULATOR BETI"/>
    <property type="match status" value="1"/>
</dbReference>
<dbReference type="InterPro" id="IPR050109">
    <property type="entry name" value="HTH-type_TetR-like_transc_reg"/>
</dbReference>
<feature type="compositionally biased region" description="Basic and acidic residues" evidence="5">
    <location>
        <begin position="24"/>
        <end position="33"/>
    </location>
</feature>
<protein>
    <submittedName>
        <fullName evidence="7">TetR family transcriptional regulator</fullName>
    </submittedName>
</protein>
<feature type="DNA-binding region" description="H-T-H motif" evidence="4">
    <location>
        <begin position="54"/>
        <end position="73"/>
    </location>
</feature>
<comment type="caution">
    <text evidence="7">The sequence shown here is derived from an EMBL/GenBank/DDBJ whole genome shotgun (WGS) entry which is preliminary data.</text>
</comment>
<feature type="domain" description="HTH tetR-type" evidence="6">
    <location>
        <begin position="31"/>
        <end position="91"/>
    </location>
</feature>
<feature type="compositionally biased region" description="Low complexity" evidence="5">
    <location>
        <begin position="1"/>
        <end position="16"/>
    </location>
</feature>
<accession>A0A2U1CPX9</accession>
<dbReference type="STRING" id="1231391.GCA_000308195_03177"/>
<evidence type="ECO:0000256" key="5">
    <source>
        <dbReference type="SAM" id="MobiDB-lite"/>
    </source>
</evidence>
<dbReference type="PRINTS" id="PR00455">
    <property type="entry name" value="HTHTETR"/>
</dbReference>